<evidence type="ECO:0000256" key="4">
    <source>
        <dbReference type="ARBA" id="ARBA00023274"/>
    </source>
</evidence>
<comment type="subunit">
    <text evidence="5">Part of the 50S ribosomal subunit; part of the 5S rRNA/L5/L18/L25 subcomplex. Contacts the 5S rRNA. Binds to the 5S rRNA independently of L5 and L18.</text>
</comment>
<dbReference type="InterPro" id="IPR020056">
    <property type="entry name" value="Rbsml_bL25/Gln-tRNA_synth_N"/>
</dbReference>
<name>A0A0G0HDV0_9BACT</name>
<proteinExistence type="inferred from homology"/>
<dbReference type="InterPro" id="IPR029751">
    <property type="entry name" value="Ribosomal_L25_dom"/>
</dbReference>
<keyword evidence="2 5" id="KW-0694">RNA-binding</keyword>
<dbReference type="InterPro" id="IPR011035">
    <property type="entry name" value="Ribosomal_bL25/Gln-tRNA_synth"/>
</dbReference>
<evidence type="ECO:0000256" key="2">
    <source>
        <dbReference type="ARBA" id="ARBA00022884"/>
    </source>
</evidence>
<dbReference type="GO" id="GO:0008097">
    <property type="term" value="F:5S rRNA binding"/>
    <property type="evidence" value="ECO:0007669"/>
    <property type="project" value="InterPro"/>
</dbReference>
<dbReference type="InterPro" id="IPR020057">
    <property type="entry name" value="Ribosomal_bL25_b-dom"/>
</dbReference>
<dbReference type="Pfam" id="PF01386">
    <property type="entry name" value="Ribosomal_L25p"/>
    <property type="match status" value="1"/>
</dbReference>
<evidence type="ECO:0000259" key="8">
    <source>
        <dbReference type="Pfam" id="PF14693"/>
    </source>
</evidence>
<protein>
    <recommendedName>
        <fullName evidence="5">Large ribosomal subunit protein bL25</fullName>
    </recommendedName>
    <alternativeName>
        <fullName evidence="5">General stress protein CTC</fullName>
    </alternativeName>
</protein>
<organism evidence="9 10">
    <name type="scientific">Candidatus Roizmanbacteria bacterium GW2011_GWA2_36_23</name>
    <dbReference type="NCBI Taxonomy" id="1618480"/>
    <lineage>
        <taxon>Bacteria</taxon>
        <taxon>Candidatus Roizmaniibacteriota</taxon>
    </lineage>
</organism>
<dbReference type="Proteomes" id="UP000034344">
    <property type="component" value="Unassembled WGS sequence"/>
</dbReference>
<dbReference type="NCBIfam" id="TIGR00731">
    <property type="entry name" value="bL25_bact_ctc"/>
    <property type="match status" value="1"/>
</dbReference>
<dbReference type="GO" id="GO:0022625">
    <property type="term" value="C:cytosolic large ribosomal subunit"/>
    <property type="evidence" value="ECO:0007669"/>
    <property type="project" value="TreeGrafter"/>
</dbReference>
<dbReference type="PANTHER" id="PTHR33284">
    <property type="entry name" value="RIBOSOMAL PROTEIN L25/GLN-TRNA SYNTHETASE, ANTI-CODON-BINDING DOMAIN-CONTAINING PROTEIN"/>
    <property type="match status" value="1"/>
</dbReference>
<keyword evidence="3 5" id="KW-0689">Ribosomal protein</keyword>
<dbReference type="EMBL" id="LBRS01000001">
    <property type="protein sequence ID" value="KKQ02086.1"/>
    <property type="molecule type" value="Genomic_DNA"/>
</dbReference>
<evidence type="ECO:0000256" key="5">
    <source>
        <dbReference type="HAMAP-Rule" id="MF_01334"/>
    </source>
</evidence>
<evidence type="ECO:0000313" key="9">
    <source>
        <dbReference type="EMBL" id="KKQ02086.1"/>
    </source>
</evidence>
<dbReference type="AlphaFoldDB" id="A0A0G0HDV0"/>
<reference evidence="9 10" key="1">
    <citation type="journal article" date="2015" name="Nature">
        <title>rRNA introns, odd ribosomes, and small enigmatic genomes across a large radiation of phyla.</title>
        <authorList>
            <person name="Brown C.T."/>
            <person name="Hug L.A."/>
            <person name="Thomas B.C."/>
            <person name="Sharon I."/>
            <person name="Castelle C.J."/>
            <person name="Singh A."/>
            <person name="Wilkins M.J."/>
            <person name="Williams K.H."/>
            <person name="Banfield J.F."/>
        </authorList>
    </citation>
    <scope>NUCLEOTIDE SEQUENCE [LARGE SCALE GENOMIC DNA]</scope>
</reference>
<dbReference type="GO" id="GO:0006412">
    <property type="term" value="P:translation"/>
    <property type="evidence" value="ECO:0007669"/>
    <property type="project" value="UniProtKB-UniRule"/>
</dbReference>
<evidence type="ECO:0000256" key="3">
    <source>
        <dbReference type="ARBA" id="ARBA00022980"/>
    </source>
</evidence>
<evidence type="ECO:0000256" key="1">
    <source>
        <dbReference type="ARBA" id="ARBA00022730"/>
    </source>
</evidence>
<evidence type="ECO:0000256" key="6">
    <source>
        <dbReference type="SAM" id="MobiDB-lite"/>
    </source>
</evidence>
<sequence length="256" mass="28215">MPTKKVSSAKTEKNVLNVKNRDVFGKKLKKFRHSGQLPANIYGPDFKSQSVSVLLKDFIGIYRLTHETGIVYLQLDSQEIPVLIRHLQRHPVSDSILHVDFRKIDLKKKIQTEVPVKTINTSEAVSQKSGVLLTLSETLLVEALPEDIPQSIEVDISVIKDIGQEIKVAELPKSDKYEIKTPSDKVVISVVAHKEESITPETTVTAPEVITEVKPEGEDSGEAASTEGSKKSFDPAQGKPGAESETAPAEKKEDKK</sequence>
<keyword evidence="4 5" id="KW-0687">Ribonucleoprotein</keyword>
<feature type="domain" description="Large ribosomal subunit protein bL25 L25" evidence="7">
    <location>
        <begin position="16"/>
        <end position="101"/>
    </location>
</feature>
<feature type="domain" description="Large ribosomal subunit protein bL25 beta" evidence="8">
    <location>
        <begin position="109"/>
        <end position="193"/>
    </location>
</feature>
<gene>
    <name evidence="5" type="primary">rplY</name>
    <name evidence="5" type="synonym">ctc</name>
    <name evidence="9" type="ORF">US11_C0001G0045</name>
</gene>
<dbReference type="HAMAP" id="MF_01334">
    <property type="entry name" value="Ribosomal_bL25_CTC"/>
    <property type="match status" value="1"/>
</dbReference>
<dbReference type="Pfam" id="PF14693">
    <property type="entry name" value="Ribosomal_TL5_C"/>
    <property type="match status" value="1"/>
</dbReference>
<comment type="function">
    <text evidence="5">This is one of the proteins that binds to the 5S RNA in the ribosome where it forms part of the central protuberance.</text>
</comment>
<dbReference type="InterPro" id="IPR020930">
    <property type="entry name" value="Ribosomal_uL5_bac-type"/>
</dbReference>
<comment type="similarity">
    <text evidence="5">Belongs to the bacterial ribosomal protein bL25 family. CTC subfamily.</text>
</comment>
<dbReference type="STRING" id="1618480.US11_C0001G0045"/>
<dbReference type="Gene3D" id="2.40.240.10">
    <property type="entry name" value="Ribosomal Protein L25, Chain P"/>
    <property type="match status" value="1"/>
</dbReference>
<dbReference type="SUPFAM" id="SSF50715">
    <property type="entry name" value="Ribosomal protein L25-like"/>
    <property type="match status" value="1"/>
</dbReference>
<feature type="region of interest" description="Disordered" evidence="6">
    <location>
        <begin position="198"/>
        <end position="256"/>
    </location>
</feature>
<dbReference type="GO" id="GO:0003735">
    <property type="term" value="F:structural constituent of ribosome"/>
    <property type="evidence" value="ECO:0007669"/>
    <property type="project" value="InterPro"/>
</dbReference>
<evidence type="ECO:0000313" key="10">
    <source>
        <dbReference type="Proteomes" id="UP000034344"/>
    </source>
</evidence>
<accession>A0A0G0HDV0</accession>
<dbReference type="CDD" id="cd00495">
    <property type="entry name" value="Ribosomal_L25_TL5_CTC"/>
    <property type="match status" value="1"/>
</dbReference>
<keyword evidence="1 5" id="KW-0699">rRNA-binding</keyword>
<comment type="caution">
    <text evidence="9">The sequence shown here is derived from an EMBL/GenBank/DDBJ whole genome shotgun (WGS) entry which is preliminary data.</text>
</comment>
<dbReference type="InterPro" id="IPR001021">
    <property type="entry name" value="Ribosomal_bL25_long"/>
</dbReference>
<evidence type="ECO:0000259" key="7">
    <source>
        <dbReference type="Pfam" id="PF01386"/>
    </source>
</evidence>
<dbReference type="Gene3D" id="2.170.120.20">
    <property type="entry name" value="Ribosomal protein L25, beta domain"/>
    <property type="match status" value="1"/>
</dbReference>
<dbReference type="PANTHER" id="PTHR33284:SF1">
    <property type="entry name" value="RIBOSOMAL PROTEIN L25_GLN-TRNA SYNTHETASE, ANTI-CODON-BINDING DOMAIN-CONTAINING PROTEIN"/>
    <property type="match status" value="1"/>
</dbReference>
<dbReference type="InterPro" id="IPR037121">
    <property type="entry name" value="Ribosomal_bL25_C"/>
</dbReference>